<feature type="transmembrane region" description="Helical" evidence="6">
    <location>
        <begin position="281"/>
        <end position="301"/>
    </location>
</feature>
<feature type="transmembrane region" description="Helical" evidence="6">
    <location>
        <begin position="250"/>
        <end position="269"/>
    </location>
</feature>
<evidence type="ECO:0000313" key="8">
    <source>
        <dbReference type="Proteomes" id="UP001301152"/>
    </source>
</evidence>
<keyword evidence="5 6" id="KW-0472">Membrane</keyword>
<keyword evidence="8" id="KW-1185">Reference proteome</keyword>
<evidence type="ECO:0000256" key="4">
    <source>
        <dbReference type="ARBA" id="ARBA00022989"/>
    </source>
</evidence>
<comment type="subcellular location">
    <subcellularLocation>
        <location evidence="1">Cell membrane</location>
        <topology evidence="1">Multi-pass membrane protein</topology>
    </subcellularLocation>
</comment>
<evidence type="ECO:0000256" key="6">
    <source>
        <dbReference type="SAM" id="Phobius"/>
    </source>
</evidence>
<keyword evidence="3 6" id="KW-0812">Transmembrane</keyword>
<feature type="transmembrane region" description="Helical" evidence="6">
    <location>
        <begin position="150"/>
        <end position="170"/>
    </location>
</feature>
<proteinExistence type="predicted"/>
<dbReference type="InterPro" id="IPR022791">
    <property type="entry name" value="L-PG_synthase/AglD"/>
</dbReference>
<protein>
    <submittedName>
        <fullName evidence="7">Lysylphosphatidylglycerol synthase domain-containing protein</fullName>
    </submittedName>
</protein>
<keyword evidence="4 6" id="KW-1133">Transmembrane helix</keyword>
<organism evidence="7 8">
    <name type="scientific">Acetobacter thailandicus</name>
    <dbReference type="NCBI Taxonomy" id="1502842"/>
    <lineage>
        <taxon>Bacteria</taxon>
        <taxon>Pseudomonadati</taxon>
        <taxon>Pseudomonadota</taxon>
        <taxon>Alphaproteobacteria</taxon>
        <taxon>Acetobacterales</taxon>
        <taxon>Acetobacteraceae</taxon>
        <taxon>Acetobacter</taxon>
    </lineage>
</organism>
<reference evidence="7 8" key="1">
    <citation type="submission" date="2022-11" db="EMBL/GenBank/DDBJ databases">
        <title>Genome sequencing of Acetobacter type strain.</title>
        <authorList>
            <person name="Heo J."/>
            <person name="Lee D."/>
            <person name="Han B.-H."/>
            <person name="Hong S.-B."/>
            <person name="Kwon S.-W."/>
        </authorList>
    </citation>
    <scope>NUCLEOTIDE SEQUENCE [LARGE SCALE GENOMIC DNA]</scope>
    <source>
        <strain evidence="7 8">KACC 21253</strain>
    </source>
</reference>
<gene>
    <name evidence="7" type="ORF">OQ497_04760</name>
</gene>
<dbReference type="EMBL" id="JAPIUZ010000001">
    <property type="protein sequence ID" value="MCX2563274.1"/>
    <property type="molecule type" value="Genomic_DNA"/>
</dbReference>
<evidence type="ECO:0000313" key="7">
    <source>
        <dbReference type="EMBL" id="MCX2563274.1"/>
    </source>
</evidence>
<evidence type="ECO:0000256" key="1">
    <source>
        <dbReference type="ARBA" id="ARBA00004651"/>
    </source>
</evidence>
<feature type="transmembrane region" description="Helical" evidence="6">
    <location>
        <begin position="41"/>
        <end position="67"/>
    </location>
</feature>
<dbReference type="RefSeq" id="WP_086555211.1">
    <property type="nucleotide sequence ID" value="NZ_JAERKX010000004.1"/>
</dbReference>
<evidence type="ECO:0000256" key="2">
    <source>
        <dbReference type="ARBA" id="ARBA00022475"/>
    </source>
</evidence>
<sequence>MKKLTVFLTLLGLLVITAAMAWSGFGAVAHAVMRIGPGGFLLMVLCQLLVDGVLGLAWSAAVPEIGFLKLTGARMVRDAAASCLPFSQLGGFVIGIRATCSVRGAGKRKVDLPEAATANLVDITTEVMGQVAFVLLAVGCLAAHQRNSPLVIPVIIGAVFLMMGAAGFVWTQRHGGSLFRHLGNKLTSNILAQWQDILLNSADEVQQRMEAVWSRPLRIALSAFYHLIGWISSAGMLWLTAGFLGVHLNLVNAIAIEGVTCAVLSMGFLVPGNLGVQEGAYIALGHAFGIDASVSLGLSLLRRGRELSIGVPVLLVWQMLEMRGLRKLPASKDGAQKPEVIEEADFSAVKE</sequence>
<evidence type="ECO:0000256" key="5">
    <source>
        <dbReference type="ARBA" id="ARBA00023136"/>
    </source>
</evidence>
<keyword evidence="2" id="KW-1003">Cell membrane</keyword>
<name>A0ABT3QDA6_9PROT</name>
<feature type="transmembrane region" description="Helical" evidence="6">
    <location>
        <begin position="223"/>
        <end position="244"/>
    </location>
</feature>
<evidence type="ECO:0000256" key="3">
    <source>
        <dbReference type="ARBA" id="ARBA00022692"/>
    </source>
</evidence>
<comment type="caution">
    <text evidence="7">The sequence shown here is derived from an EMBL/GenBank/DDBJ whole genome shotgun (WGS) entry which is preliminary data.</text>
</comment>
<feature type="transmembrane region" description="Helical" evidence="6">
    <location>
        <begin position="127"/>
        <end position="144"/>
    </location>
</feature>
<dbReference type="Pfam" id="PF03706">
    <property type="entry name" value="LPG_synthase_TM"/>
    <property type="match status" value="1"/>
</dbReference>
<dbReference type="Proteomes" id="UP001301152">
    <property type="component" value="Unassembled WGS sequence"/>
</dbReference>
<dbReference type="NCBIfam" id="TIGR03476">
    <property type="entry name" value="HpnL"/>
    <property type="match status" value="1"/>
</dbReference>
<accession>A0ABT3QDA6</accession>